<gene>
    <name evidence="3" type="ORF">LX16_3894</name>
</gene>
<dbReference type="InterPro" id="IPR036291">
    <property type="entry name" value="NAD(P)-bd_dom_sf"/>
</dbReference>
<dbReference type="Gene3D" id="3.40.50.720">
    <property type="entry name" value="NAD(P)-binding Rossmann-like Domain"/>
    <property type="match status" value="1"/>
</dbReference>
<sequence>MTRTALVTGGTKGIGRAIAIGLAEDGFGVIGLHYGTDAAAAAETADEVKARGAVPVPLRADFADDPVGAVGRMSDEFLTEVERHTGDRTVDVLVNNAGISIPQRLGEIDEATYRRDVEVNLTAPLFLTQRLADSLRDGGRVVNVTTGFTRIAAPTHPVYSATKAALNALTLALAPEFGPRGITVNAVMPGVTDTPMNAGWLSDPGKATEAAALSVFGRIGRPEEVAALVRYLASPQSGWTTGQVIDVSGGSAI</sequence>
<accession>A0A562UY00</accession>
<dbReference type="PANTHER" id="PTHR43639:SF1">
    <property type="entry name" value="SHORT-CHAIN DEHYDROGENASE_REDUCTASE FAMILY PROTEIN"/>
    <property type="match status" value="1"/>
</dbReference>
<dbReference type="PRINTS" id="PR00080">
    <property type="entry name" value="SDRFAMILY"/>
</dbReference>
<proteinExistence type="inferred from homology"/>
<dbReference type="RefSeq" id="WP_147141039.1">
    <property type="nucleotide sequence ID" value="NZ_BAABIJ010000003.1"/>
</dbReference>
<evidence type="ECO:0000256" key="2">
    <source>
        <dbReference type="ARBA" id="ARBA00023002"/>
    </source>
</evidence>
<comment type="caution">
    <text evidence="3">The sequence shown here is derived from an EMBL/GenBank/DDBJ whole genome shotgun (WGS) entry which is preliminary data.</text>
</comment>
<dbReference type="FunFam" id="3.40.50.720:FF:000084">
    <property type="entry name" value="Short-chain dehydrogenase reductase"/>
    <property type="match status" value="1"/>
</dbReference>
<evidence type="ECO:0000313" key="4">
    <source>
        <dbReference type="Proteomes" id="UP000321617"/>
    </source>
</evidence>
<protein>
    <submittedName>
        <fullName evidence="3">NAD(P)-dependent dehydrogenase (Short-subunit alcohol dehydrogenase family)</fullName>
    </submittedName>
</protein>
<dbReference type="PANTHER" id="PTHR43639">
    <property type="entry name" value="OXIDOREDUCTASE, SHORT-CHAIN DEHYDROGENASE/REDUCTASE FAMILY (AFU_ORTHOLOGUE AFUA_5G02870)"/>
    <property type="match status" value="1"/>
</dbReference>
<dbReference type="SUPFAM" id="SSF51735">
    <property type="entry name" value="NAD(P)-binding Rossmann-fold domains"/>
    <property type="match status" value="1"/>
</dbReference>
<dbReference type="EMBL" id="VLLL01000007">
    <property type="protein sequence ID" value="TWJ10477.1"/>
    <property type="molecule type" value="Genomic_DNA"/>
</dbReference>
<dbReference type="Pfam" id="PF13561">
    <property type="entry name" value="adh_short_C2"/>
    <property type="match status" value="1"/>
</dbReference>
<dbReference type="AlphaFoldDB" id="A0A562UY00"/>
<dbReference type="InterPro" id="IPR002347">
    <property type="entry name" value="SDR_fam"/>
</dbReference>
<comment type="similarity">
    <text evidence="1">Belongs to the short-chain dehydrogenases/reductases (SDR) family.</text>
</comment>
<keyword evidence="4" id="KW-1185">Reference proteome</keyword>
<name>A0A562UY00_9ACTN</name>
<keyword evidence="2" id="KW-0560">Oxidoreductase</keyword>
<dbReference type="Proteomes" id="UP000321617">
    <property type="component" value="Unassembled WGS sequence"/>
</dbReference>
<dbReference type="OrthoDB" id="3571370at2"/>
<organism evidence="3 4">
    <name type="scientific">Stackebrandtia albiflava</name>
    <dbReference type="NCBI Taxonomy" id="406432"/>
    <lineage>
        <taxon>Bacteria</taxon>
        <taxon>Bacillati</taxon>
        <taxon>Actinomycetota</taxon>
        <taxon>Actinomycetes</taxon>
        <taxon>Glycomycetales</taxon>
        <taxon>Glycomycetaceae</taxon>
        <taxon>Stackebrandtia</taxon>
    </lineage>
</organism>
<evidence type="ECO:0000256" key="1">
    <source>
        <dbReference type="ARBA" id="ARBA00006484"/>
    </source>
</evidence>
<evidence type="ECO:0000313" key="3">
    <source>
        <dbReference type="EMBL" id="TWJ10477.1"/>
    </source>
</evidence>
<reference evidence="3 4" key="1">
    <citation type="journal article" date="2013" name="Stand. Genomic Sci.">
        <title>Genomic Encyclopedia of Type Strains, Phase I: The one thousand microbial genomes (KMG-I) project.</title>
        <authorList>
            <person name="Kyrpides N.C."/>
            <person name="Woyke T."/>
            <person name="Eisen J.A."/>
            <person name="Garrity G."/>
            <person name="Lilburn T.G."/>
            <person name="Beck B.J."/>
            <person name="Whitman W.B."/>
            <person name="Hugenholtz P."/>
            <person name="Klenk H.P."/>
        </authorList>
    </citation>
    <scope>NUCLEOTIDE SEQUENCE [LARGE SCALE GENOMIC DNA]</scope>
    <source>
        <strain evidence="3 4">DSM 45044</strain>
    </source>
</reference>
<dbReference type="GO" id="GO:0016491">
    <property type="term" value="F:oxidoreductase activity"/>
    <property type="evidence" value="ECO:0007669"/>
    <property type="project" value="UniProtKB-KW"/>
</dbReference>
<dbReference type="PRINTS" id="PR00081">
    <property type="entry name" value="GDHRDH"/>
</dbReference>